<sequence length="52" mass="5687">MSETLQTTDVAALNADLLAQTAIAVREAGSALRERFGEVVRHPPSDRRRPNV</sequence>
<accession>A0ABS4MAF2</accession>
<protein>
    <submittedName>
        <fullName evidence="1">Uncharacterized protein</fullName>
    </submittedName>
</protein>
<dbReference type="Proteomes" id="UP001519309">
    <property type="component" value="Unassembled WGS sequence"/>
</dbReference>
<gene>
    <name evidence="1" type="ORF">J2Z21_009674</name>
</gene>
<reference evidence="1 2" key="1">
    <citation type="submission" date="2021-03" db="EMBL/GenBank/DDBJ databases">
        <title>Genomic Encyclopedia of Type Strains, Phase IV (KMG-IV): sequencing the most valuable type-strain genomes for metagenomic binning, comparative biology and taxonomic classification.</title>
        <authorList>
            <person name="Goeker M."/>
        </authorList>
    </citation>
    <scope>NUCLEOTIDE SEQUENCE [LARGE SCALE GENOMIC DNA]</scope>
    <source>
        <strain evidence="1 2">DSM 40499</strain>
    </source>
</reference>
<keyword evidence="2" id="KW-1185">Reference proteome</keyword>
<comment type="caution">
    <text evidence="1">The sequence shown here is derived from an EMBL/GenBank/DDBJ whole genome shotgun (WGS) entry which is preliminary data.</text>
</comment>
<name>A0ABS4MAF2_9ACTN</name>
<dbReference type="EMBL" id="JAGGLP010000056">
    <property type="protein sequence ID" value="MBP2056655.1"/>
    <property type="molecule type" value="Genomic_DNA"/>
</dbReference>
<evidence type="ECO:0000313" key="1">
    <source>
        <dbReference type="EMBL" id="MBP2056655.1"/>
    </source>
</evidence>
<proteinExistence type="predicted"/>
<organism evidence="1 2">
    <name type="scientific">Streptomyces griseochromogenes</name>
    <dbReference type="NCBI Taxonomy" id="68214"/>
    <lineage>
        <taxon>Bacteria</taxon>
        <taxon>Bacillati</taxon>
        <taxon>Actinomycetota</taxon>
        <taxon>Actinomycetes</taxon>
        <taxon>Kitasatosporales</taxon>
        <taxon>Streptomycetaceae</taxon>
        <taxon>Streptomyces</taxon>
    </lineage>
</organism>
<evidence type="ECO:0000313" key="2">
    <source>
        <dbReference type="Proteomes" id="UP001519309"/>
    </source>
</evidence>